<protein>
    <submittedName>
        <fullName evidence="2 3">Uncharacterized protein LOC105164495</fullName>
    </submittedName>
</protein>
<keyword evidence="1" id="KW-1185">Reference proteome</keyword>
<dbReference type="RefSeq" id="XP_020550198.1">
    <property type="nucleotide sequence ID" value="XM_020694539.1"/>
</dbReference>
<accession>A0A6I9TF32</accession>
<dbReference type="Proteomes" id="UP000504604">
    <property type="component" value="Linkage group LG6"/>
</dbReference>
<sequence length="166" mass="18997">MELGRGAHSPGKWNFLSFKEIMETRKFFRKFFQAGGCELRIGVYESFDTICIYLESDQSVGSDPEKTWNNSVIQFMKVSDMLEADAGFLLRDTVVFVCEILDYCPWFDFSDLEVLASEDDQDGLTTDPDELIYSDDSEDLSGDEKDIFRNLLSGAGFHLTYEDKNI</sequence>
<evidence type="ECO:0000313" key="2">
    <source>
        <dbReference type="RefSeq" id="XP_011081449.2"/>
    </source>
</evidence>
<dbReference type="SUPFAM" id="SSF49599">
    <property type="entry name" value="TRAF domain-like"/>
    <property type="match status" value="1"/>
</dbReference>
<name>A0A6I9TF32_SESIN</name>
<gene>
    <name evidence="2 3" type="primary">LOC105164495</name>
</gene>
<dbReference type="KEGG" id="sind:105164495"/>
<organism evidence="1 2">
    <name type="scientific">Sesamum indicum</name>
    <name type="common">Oriental sesame</name>
    <name type="synonym">Sesamum orientale</name>
    <dbReference type="NCBI Taxonomy" id="4182"/>
    <lineage>
        <taxon>Eukaryota</taxon>
        <taxon>Viridiplantae</taxon>
        <taxon>Streptophyta</taxon>
        <taxon>Embryophyta</taxon>
        <taxon>Tracheophyta</taxon>
        <taxon>Spermatophyta</taxon>
        <taxon>Magnoliopsida</taxon>
        <taxon>eudicotyledons</taxon>
        <taxon>Gunneridae</taxon>
        <taxon>Pentapetalae</taxon>
        <taxon>asterids</taxon>
        <taxon>lamiids</taxon>
        <taxon>Lamiales</taxon>
        <taxon>Pedaliaceae</taxon>
        <taxon>Sesamum</taxon>
    </lineage>
</organism>
<dbReference type="PANTHER" id="PTHR47242">
    <property type="entry name" value="TRAF-LIKE FAMILY PROTEIN"/>
    <property type="match status" value="1"/>
</dbReference>
<evidence type="ECO:0000313" key="3">
    <source>
        <dbReference type="RefSeq" id="XP_020550198.1"/>
    </source>
</evidence>
<dbReference type="GeneID" id="105164495"/>
<dbReference type="AlphaFoldDB" id="A0A6I9TF32"/>
<dbReference type="RefSeq" id="XP_011081449.2">
    <property type="nucleotide sequence ID" value="XM_011083147.2"/>
</dbReference>
<reference evidence="2 3" key="1">
    <citation type="submission" date="2025-04" db="UniProtKB">
        <authorList>
            <consortium name="RefSeq"/>
        </authorList>
    </citation>
    <scope>IDENTIFICATION</scope>
</reference>
<dbReference type="PANTHER" id="PTHR47242:SF1">
    <property type="entry name" value="TRAF-LIKE FAMILY PROTEIN"/>
    <property type="match status" value="1"/>
</dbReference>
<evidence type="ECO:0000313" key="1">
    <source>
        <dbReference type="Proteomes" id="UP000504604"/>
    </source>
</evidence>
<dbReference type="OrthoDB" id="1726456at2759"/>
<proteinExistence type="predicted"/>